<feature type="transmembrane region" description="Helical" evidence="1">
    <location>
        <begin position="7"/>
        <end position="35"/>
    </location>
</feature>
<keyword evidence="1" id="KW-0472">Membrane</keyword>
<proteinExistence type="predicted"/>
<dbReference type="Proteomes" id="UP000198287">
    <property type="component" value="Unassembled WGS sequence"/>
</dbReference>
<dbReference type="AlphaFoldDB" id="A0A226E496"/>
<feature type="transmembrane region" description="Helical" evidence="1">
    <location>
        <begin position="41"/>
        <end position="64"/>
    </location>
</feature>
<dbReference type="Pfam" id="PF07841">
    <property type="entry name" value="DM4_12"/>
    <property type="match status" value="1"/>
</dbReference>
<keyword evidence="1" id="KW-0812">Transmembrane</keyword>
<accession>A0A226E496</accession>
<keyword evidence="1" id="KW-1133">Transmembrane helix</keyword>
<keyword evidence="3" id="KW-1185">Reference proteome</keyword>
<reference evidence="2 3" key="1">
    <citation type="submission" date="2015-12" db="EMBL/GenBank/DDBJ databases">
        <title>The genome of Folsomia candida.</title>
        <authorList>
            <person name="Faddeeva A."/>
            <person name="Derks M.F."/>
            <person name="Anvar Y."/>
            <person name="Smit S."/>
            <person name="Van Straalen N."/>
            <person name="Roelofs D."/>
        </authorList>
    </citation>
    <scope>NUCLEOTIDE SEQUENCE [LARGE SCALE GENOMIC DNA]</scope>
    <source>
        <strain evidence="2 3">VU population</strain>
        <tissue evidence="2">Whole body</tissue>
    </source>
</reference>
<organism evidence="2 3">
    <name type="scientific">Folsomia candida</name>
    <name type="common">Springtail</name>
    <dbReference type="NCBI Taxonomy" id="158441"/>
    <lineage>
        <taxon>Eukaryota</taxon>
        <taxon>Metazoa</taxon>
        <taxon>Ecdysozoa</taxon>
        <taxon>Arthropoda</taxon>
        <taxon>Hexapoda</taxon>
        <taxon>Collembola</taxon>
        <taxon>Entomobryomorpha</taxon>
        <taxon>Isotomoidea</taxon>
        <taxon>Isotomidae</taxon>
        <taxon>Proisotominae</taxon>
        <taxon>Folsomia</taxon>
    </lineage>
</organism>
<comment type="caution">
    <text evidence="2">The sequence shown here is derived from an EMBL/GenBank/DDBJ whole genome shotgun (WGS) entry which is preliminary data.</text>
</comment>
<sequence>MISSKFALIFILLNVLTLFGLTGVTEAVLLSGWIFPNPAEVVLIGMFFLGVIGVQIAAHTGILMPPHNPFFGKRSISSPPKWFERGPQPSRMITIQEFRTIERGLKSLRRIDRNDCFIKLVCEMNQDLVTGKETSNSRTAQLLKVFRLREFMRPQPAHKSETIWDIYEQATKPELMNCSKKYKSCPLSHKQLQYEAKVGESF</sequence>
<dbReference type="InterPro" id="IPR006631">
    <property type="entry name" value="DM4_12"/>
</dbReference>
<protein>
    <submittedName>
        <fullName evidence="2">Uncharacterized protein</fullName>
    </submittedName>
</protein>
<evidence type="ECO:0000313" key="2">
    <source>
        <dbReference type="EMBL" id="OXA51854.1"/>
    </source>
</evidence>
<evidence type="ECO:0000256" key="1">
    <source>
        <dbReference type="SAM" id="Phobius"/>
    </source>
</evidence>
<dbReference type="EMBL" id="LNIX01000007">
    <property type="protein sequence ID" value="OXA51854.1"/>
    <property type="molecule type" value="Genomic_DNA"/>
</dbReference>
<gene>
    <name evidence="2" type="ORF">Fcan01_13866</name>
</gene>
<evidence type="ECO:0000313" key="3">
    <source>
        <dbReference type="Proteomes" id="UP000198287"/>
    </source>
</evidence>
<name>A0A226E496_FOLCA</name>